<proteinExistence type="predicted"/>
<evidence type="ECO:0000313" key="2">
    <source>
        <dbReference type="EMBL" id="KFL31155.1"/>
    </source>
</evidence>
<dbReference type="EMBL" id="JQGC01000007">
    <property type="protein sequence ID" value="KFL31155.1"/>
    <property type="molecule type" value="Genomic_DNA"/>
</dbReference>
<gene>
    <name evidence="2" type="ORF">JP75_09650</name>
</gene>
<evidence type="ECO:0000313" key="3">
    <source>
        <dbReference type="Proteomes" id="UP000028981"/>
    </source>
</evidence>
<protein>
    <submittedName>
        <fullName evidence="2">Transposase</fullName>
    </submittedName>
</protein>
<dbReference type="AlphaFoldDB" id="A0A087M2Q2"/>
<dbReference type="Proteomes" id="UP000028981">
    <property type="component" value="Unassembled WGS sequence"/>
</dbReference>
<evidence type="ECO:0000256" key="1">
    <source>
        <dbReference type="SAM" id="Coils"/>
    </source>
</evidence>
<reference evidence="2 3" key="1">
    <citation type="submission" date="2014-08" db="EMBL/GenBank/DDBJ databases">
        <authorList>
            <person name="Hassan Y.I."/>
            <person name="Lepp D."/>
            <person name="Zhou T."/>
        </authorList>
    </citation>
    <scope>NUCLEOTIDE SEQUENCE [LARGE SCALE GENOMIC DNA]</scope>
    <source>
        <strain evidence="2 3">IFO13584</strain>
    </source>
</reference>
<name>A0A087M2Q2_9HYPH</name>
<accession>A0A087M2Q2</accession>
<comment type="caution">
    <text evidence="2">The sequence shown here is derived from an EMBL/GenBank/DDBJ whole genome shotgun (WGS) entry which is preliminary data.</text>
</comment>
<keyword evidence="1" id="KW-0175">Coiled coil</keyword>
<dbReference type="GO" id="GO:0006313">
    <property type="term" value="P:DNA transposition"/>
    <property type="evidence" value="ECO:0007669"/>
    <property type="project" value="InterPro"/>
</dbReference>
<organism evidence="2 3">
    <name type="scientific">Devosia riboflavina</name>
    <dbReference type="NCBI Taxonomy" id="46914"/>
    <lineage>
        <taxon>Bacteria</taxon>
        <taxon>Pseudomonadati</taxon>
        <taxon>Pseudomonadota</taxon>
        <taxon>Alphaproteobacteria</taxon>
        <taxon>Hyphomicrobiales</taxon>
        <taxon>Devosiaceae</taxon>
        <taxon>Devosia</taxon>
    </lineage>
</organism>
<sequence>MPQKKHKPEEIVAKLRQVDVLLSQGRSVGEAIRSISVTQFTYYRWRKEFGGLKDDQVKRLKELKKENDRLRKAASDLTLEKLILKEAASGNF</sequence>
<dbReference type="GO" id="GO:0004803">
    <property type="term" value="F:transposase activity"/>
    <property type="evidence" value="ECO:0007669"/>
    <property type="project" value="InterPro"/>
</dbReference>
<dbReference type="InterPro" id="IPR009057">
    <property type="entry name" value="Homeodomain-like_sf"/>
</dbReference>
<dbReference type="InterPro" id="IPR002514">
    <property type="entry name" value="Transposase_8"/>
</dbReference>
<keyword evidence="3" id="KW-1185">Reference proteome</keyword>
<dbReference type="GO" id="GO:0003677">
    <property type="term" value="F:DNA binding"/>
    <property type="evidence" value="ECO:0007669"/>
    <property type="project" value="InterPro"/>
</dbReference>
<dbReference type="SUPFAM" id="SSF46689">
    <property type="entry name" value="Homeodomain-like"/>
    <property type="match status" value="1"/>
</dbReference>
<dbReference type="Pfam" id="PF01527">
    <property type="entry name" value="HTH_Tnp_1"/>
    <property type="match status" value="1"/>
</dbReference>
<feature type="coiled-coil region" evidence="1">
    <location>
        <begin position="53"/>
        <end position="80"/>
    </location>
</feature>